<keyword evidence="2" id="KW-1185">Reference proteome</keyword>
<gene>
    <name evidence="1" type="ORF">TGAM01_v208041</name>
</gene>
<dbReference type="AlphaFoldDB" id="A0A2P4ZFG8"/>
<evidence type="ECO:0000313" key="1">
    <source>
        <dbReference type="EMBL" id="PON23035.1"/>
    </source>
</evidence>
<dbReference type="EMBL" id="JPDN02000032">
    <property type="protein sequence ID" value="PON23035.1"/>
    <property type="molecule type" value="Genomic_DNA"/>
</dbReference>
<dbReference type="RefSeq" id="XP_024405003.1">
    <property type="nucleotide sequence ID" value="XM_024550234.1"/>
</dbReference>
<comment type="caution">
    <text evidence="1">The sequence shown here is derived from an EMBL/GenBank/DDBJ whole genome shotgun (WGS) entry which is preliminary data.</text>
</comment>
<name>A0A2P4ZFG8_9HYPO</name>
<proteinExistence type="predicted"/>
<protein>
    <submittedName>
        <fullName evidence="1">Uncharacterized protein</fullName>
    </submittedName>
</protein>
<organism evidence="1 2">
    <name type="scientific">Trichoderma gamsii</name>
    <dbReference type="NCBI Taxonomy" id="398673"/>
    <lineage>
        <taxon>Eukaryota</taxon>
        <taxon>Fungi</taxon>
        <taxon>Dikarya</taxon>
        <taxon>Ascomycota</taxon>
        <taxon>Pezizomycotina</taxon>
        <taxon>Sordariomycetes</taxon>
        <taxon>Hypocreomycetidae</taxon>
        <taxon>Hypocreales</taxon>
        <taxon>Hypocreaceae</taxon>
        <taxon>Trichoderma</taxon>
    </lineage>
</organism>
<dbReference type="Proteomes" id="UP000054821">
    <property type="component" value="Unassembled WGS sequence"/>
</dbReference>
<dbReference type="GeneID" id="36347739"/>
<sequence length="52" mass="5859">MDVRGLSQRDINLSKSLLFSSWRAFDFDTIDGMTGPKNVPDATTTLHMKETL</sequence>
<reference evidence="1 2" key="1">
    <citation type="journal article" date="2016" name="Genome Announc.">
        <title>Draft Whole-Genome Sequence of Trichoderma gamsii T6085, a Promising Biocontrol Agent of Fusarium Head Blight on Wheat.</title>
        <authorList>
            <person name="Baroncelli R."/>
            <person name="Zapparata A."/>
            <person name="Piaggeschi G."/>
            <person name="Sarrocco S."/>
            <person name="Vannacci G."/>
        </authorList>
    </citation>
    <scope>NUCLEOTIDE SEQUENCE [LARGE SCALE GENOMIC DNA]</scope>
    <source>
        <strain evidence="1 2">T6085</strain>
    </source>
</reference>
<accession>A0A2P4ZFG8</accession>
<evidence type="ECO:0000313" key="2">
    <source>
        <dbReference type="Proteomes" id="UP000054821"/>
    </source>
</evidence>